<comment type="caution">
    <text evidence="2">The sequence shown here is derived from an EMBL/GenBank/DDBJ whole genome shotgun (WGS) entry which is preliminary data.</text>
</comment>
<evidence type="ECO:0000256" key="1">
    <source>
        <dbReference type="SAM" id="MobiDB-lite"/>
    </source>
</evidence>
<organism evidence="2 3">
    <name type="scientific">Solanum tuberosum</name>
    <name type="common">Potato</name>
    <dbReference type="NCBI Taxonomy" id="4113"/>
    <lineage>
        <taxon>Eukaryota</taxon>
        <taxon>Viridiplantae</taxon>
        <taxon>Streptophyta</taxon>
        <taxon>Embryophyta</taxon>
        <taxon>Tracheophyta</taxon>
        <taxon>Spermatophyta</taxon>
        <taxon>Magnoliopsida</taxon>
        <taxon>eudicotyledons</taxon>
        <taxon>Gunneridae</taxon>
        <taxon>Pentapetalae</taxon>
        <taxon>asterids</taxon>
        <taxon>lamiids</taxon>
        <taxon>Solanales</taxon>
        <taxon>Solanaceae</taxon>
        <taxon>Solanoideae</taxon>
        <taxon>Solaneae</taxon>
        <taxon>Solanum</taxon>
    </lineage>
</organism>
<protein>
    <submittedName>
        <fullName evidence="2">Uncharacterized protein</fullName>
    </submittedName>
</protein>
<evidence type="ECO:0000313" key="3">
    <source>
        <dbReference type="Proteomes" id="UP000826656"/>
    </source>
</evidence>
<reference evidence="2 3" key="1">
    <citation type="journal article" date="2021" name="bioRxiv">
        <title>Chromosome-scale and haplotype-resolved genome assembly of a tetraploid potato cultivar.</title>
        <authorList>
            <person name="Sun H."/>
            <person name="Jiao W.-B."/>
            <person name="Krause K."/>
            <person name="Campoy J.A."/>
            <person name="Goel M."/>
            <person name="Folz-Donahue K."/>
            <person name="Kukat C."/>
            <person name="Huettel B."/>
            <person name="Schneeberger K."/>
        </authorList>
    </citation>
    <scope>NUCLEOTIDE SEQUENCE [LARGE SCALE GENOMIC DNA]</scope>
    <source>
        <strain evidence="2">SolTubOtavaFocal</strain>
        <tissue evidence="2">Leaves</tissue>
    </source>
</reference>
<proteinExistence type="predicted"/>
<gene>
    <name evidence="2" type="ORF">KY290_036690</name>
</gene>
<sequence>MKSYSLKNTISQFLVERILLEYGLLVRKGKEKTRAYWNVSLYQTSLTATEFRLVNNAHSSTKDVQLNASSTDDLNHHHYRSEQS</sequence>
<keyword evidence="3" id="KW-1185">Reference proteome</keyword>
<feature type="region of interest" description="Disordered" evidence="1">
    <location>
        <begin position="64"/>
        <end position="84"/>
    </location>
</feature>
<dbReference type="EMBL" id="JAIVGD010000028">
    <property type="protein sequence ID" value="KAH0737985.1"/>
    <property type="molecule type" value="Genomic_DNA"/>
</dbReference>
<evidence type="ECO:0000313" key="2">
    <source>
        <dbReference type="EMBL" id="KAH0737985.1"/>
    </source>
</evidence>
<feature type="compositionally biased region" description="Basic and acidic residues" evidence="1">
    <location>
        <begin position="73"/>
        <end position="84"/>
    </location>
</feature>
<accession>A0ABQ7TU25</accession>
<dbReference type="Proteomes" id="UP000826656">
    <property type="component" value="Unassembled WGS sequence"/>
</dbReference>
<name>A0ABQ7TU25_SOLTU</name>